<keyword evidence="5" id="KW-1185">Reference proteome</keyword>
<dbReference type="Gene3D" id="3.40.50.12140">
    <property type="entry name" value="Domain of unknown function DUF4159"/>
    <property type="match status" value="1"/>
</dbReference>
<dbReference type="InterPro" id="IPR025297">
    <property type="entry name" value="DUF4159"/>
</dbReference>
<dbReference type="InterPro" id="IPR029062">
    <property type="entry name" value="Class_I_gatase-like"/>
</dbReference>
<evidence type="ECO:0000259" key="3">
    <source>
        <dbReference type="Pfam" id="PF13709"/>
    </source>
</evidence>
<proteinExistence type="predicted"/>
<dbReference type="PANTHER" id="PTHR37464:SF1">
    <property type="entry name" value="BLL2463 PROTEIN"/>
    <property type="match status" value="1"/>
</dbReference>
<dbReference type="PANTHER" id="PTHR37464">
    <property type="entry name" value="BLL2463 PROTEIN"/>
    <property type="match status" value="1"/>
</dbReference>
<dbReference type="SUPFAM" id="SSF52317">
    <property type="entry name" value="Class I glutamine amidotransferase-like"/>
    <property type="match status" value="1"/>
</dbReference>
<dbReference type="CDD" id="cd03143">
    <property type="entry name" value="A4_beta-galactosidase_middle_domain"/>
    <property type="match status" value="1"/>
</dbReference>
<dbReference type="Pfam" id="PF07584">
    <property type="entry name" value="BatA"/>
    <property type="match status" value="1"/>
</dbReference>
<dbReference type="RefSeq" id="WP_075868923.1">
    <property type="nucleotide sequence ID" value="NZ_CALYQA010000004.1"/>
</dbReference>
<evidence type="ECO:0000313" key="5">
    <source>
        <dbReference type="Proteomes" id="UP000187344"/>
    </source>
</evidence>
<evidence type="ECO:0000256" key="1">
    <source>
        <dbReference type="SAM" id="Phobius"/>
    </source>
</evidence>
<keyword evidence="1" id="KW-1133">Transmembrane helix</keyword>
<organism evidence="4 5">
    <name type="scientific">Bartonella apis</name>
    <dbReference type="NCBI Taxonomy" id="1686310"/>
    <lineage>
        <taxon>Bacteria</taxon>
        <taxon>Pseudomonadati</taxon>
        <taxon>Pseudomonadota</taxon>
        <taxon>Alphaproteobacteria</taxon>
        <taxon>Hyphomicrobiales</taxon>
        <taxon>Bartonellaceae</taxon>
        <taxon>Bartonella</taxon>
    </lineage>
</organism>
<keyword evidence="1 4" id="KW-0812">Transmembrane</keyword>
<reference evidence="4 5" key="1">
    <citation type="submission" date="2016-12" db="EMBL/GenBank/DDBJ databases">
        <title>Comparative genomics of Bartonella apis.</title>
        <authorList>
            <person name="Engel P."/>
        </authorList>
    </citation>
    <scope>NUCLEOTIDE SEQUENCE [LARGE SCALE GENOMIC DNA]</scope>
    <source>
        <strain evidence="4 5">PEB0149</strain>
    </source>
</reference>
<sequence>MGFAAPFLLLFLIALPAIWWLLHVTPPAPTEEKFPPLQLLLKIANKQETPNRTPWWLLLLRLLMVAIVIFAFADPIWRPSTTVLKGNAPLVVVIDNGWSSVHDWEKRVNAALDLVKQAEAAKKTIYIAATADNDNQDIRPLNSEESTKRIYTMRPLPLPTHRLSVIKRLEAALKGEKADIAYLSDGLRMVEDGDAFHKLLANAESNILLYEESISNLVGVTSAKNESGSLSVDLVRGKADGEKILSLGAFDREGRMIADTESRFEDGETSTVSAFNLPLEMKNDIAAIKVNGQQDVASTFLSDTRNHVYRVGMVAPSLNELTQPLLSPLYYVDKALQGHVDIVAVNSASFDEAINKLTLQHPSTIILGDVVNMPEAAQQKLNRFVEDGGALIRFAGQNLASNDNEDILLPVKLRHGERQLGGVMSWATPQKLAPLPKKGIFADLAYPEDVTVSRQILAEPSPELFDHTWLSLADGTPLVTARARGKGMLIFIHTSADPTWSTLPLSGFFVDMMQRLTETGGHTGDDNSAKKNDENIAREPWQVIDINGELVPAPSTVSPLTLNDKTEALPSFNHPPGFYGQKDNLYAVNLLDKEDSFMPLETEIFAGKVRLMDYSDDVEKHLTGPLLAIAIALFALDTLVTLGASRLFSPKSGLRFSKGKFLVLALAVTVLFAIGQMFVSKPVFAEKLSANDAAMVQSAGKTRLAYVITGLDEIDDTSKTGLEALSQFLQTRTTIDPGPVAGLDLDKDELAFYPLIYWPVDANSPMPTQKAIDKINTYMRQGGTVLFDTHDQIETGMDLSGKTTANNQRLRDILNGLNIPELEQAPPDHVISRSFFIMPDFPGRYRGSPLWILSSALGGNDKRPIHAGDGVSSILITANDFAGAWAHDGKGAWKYPLVPDDEMQRVWAFRGGLNIVMYILTGNYKADQVHVPALLERLGQEKSQ</sequence>
<dbReference type="InterPro" id="IPR011933">
    <property type="entry name" value="Double_TM_dom"/>
</dbReference>
<name>A0A1R0FA37_9HYPH</name>
<dbReference type="Proteomes" id="UP000187344">
    <property type="component" value="Unassembled WGS sequence"/>
</dbReference>
<evidence type="ECO:0000313" key="4">
    <source>
        <dbReference type="EMBL" id="OLY43759.1"/>
    </source>
</evidence>
<protein>
    <submittedName>
        <fullName evidence="4">N-terminal double-transmembrane domain-containing protein</fullName>
    </submittedName>
</protein>
<dbReference type="EMBL" id="LXYT01000001">
    <property type="protein sequence ID" value="OLY43759.1"/>
    <property type="molecule type" value="Genomic_DNA"/>
</dbReference>
<feature type="transmembrane region" description="Helical" evidence="1">
    <location>
        <begin position="661"/>
        <end position="679"/>
    </location>
</feature>
<dbReference type="Gene3D" id="3.40.50.880">
    <property type="match status" value="1"/>
</dbReference>
<dbReference type="AlphaFoldDB" id="A0A1R0FA37"/>
<dbReference type="OrthoDB" id="9773014at2"/>
<dbReference type="Pfam" id="PF13709">
    <property type="entry name" value="DUF4159"/>
    <property type="match status" value="1"/>
</dbReference>
<gene>
    <name evidence="4" type="ORF">PEB0149_011940</name>
</gene>
<feature type="transmembrane region" description="Helical" evidence="1">
    <location>
        <begin position="54"/>
        <end position="73"/>
    </location>
</feature>
<accession>A0A1R0FA37</accession>
<feature type="transmembrane region" description="Helical" evidence="1">
    <location>
        <begin position="626"/>
        <end position="649"/>
    </location>
</feature>
<evidence type="ECO:0000259" key="2">
    <source>
        <dbReference type="Pfam" id="PF07584"/>
    </source>
</evidence>
<comment type="caution">
    <text evidence="4">The sequence shown here is derived from an EMBL/GenBank/DDBJ whole genome shotgun (WGS) entry which is preliminary data.</text>
</comment>
<dbReference type="NCBIfam" id="TIGR02226">
    <property type="entry name" value="two_anch"/>
    <property type="match status" value="1"/>
</dbReference>
<feature type="domain" description="DUF4159" evidence="3">
    <location>
        <begin position="703"/>
        <end position="920"/>
    </location>
</feature>
<feature type="domain" description="Aerotolerance regulator N-terminal" evidence="2">
    <location>
        <begin position="1"/>
        <end position="75"/>
    </location>
</feature>
<keyword evidence="1" id="KW-0472">Membrane</keyword>
<dbReference type="InterPro" id="IPR024163">
    <property type="entry name" value="Aerotolerance_reg_N"/>
</dbReference>